<keyword evidence="1 4" id="KW-0560">Oxidoreductase</keyword>
<evidence type="ECO:0000313" key="4">
    <source>
        <dbReference type="EMBL" id="MPL84715.1"/>
    </source>
</evidence>
<dbReference type="InterPro" id="IPR000683">
    <property type="entry name" value="Gfo/Idh/MocA-like_OxRdtase_N"/>
</dbReference>
<sequence>MTTSIAESAARRPVFTSGAGLLGVGVIGAGVMGGFHARLFGAGIGGARLAAVSDPDRGRAAAVAAGAAVFEDGLALIRDDAVDAVLVAAPDAAHHGLVIEALRLGKPVLCEKPLAATLPECREIVAAEGGRGLVSTGFMRRFDPAYREMKAALAAGQVGVPLLLNCAHRNQAAPGWFTGPMIVTNAMVHEIDIARWLLGAEYVEARIAEVGAQGDMVLAELVTDLGAVVRIEVFMNAAYGYHVQTELVGRAGSVTMAEPALTRLRSAGAARAAYPSDWIGRFAESYRAQDQAWVDGIRSGQPDAALASARDGLRATDYCLQLVEMLAAGGCGTLTPAA</sequence>
<dbReference type="PANTHER" id="PTHR43818">
    <property type="entry name" value="BCDNA.GH03377"/>
    <property type="match status" value="1"/>
</dbReference>
<name>A0A644V140_9ZZZZ</name>
<dbReference type="AlphaFoldDB" id="A0A644V140"/>
<protein>
    <submittedName>
        <fullName evidence="4">Inositol 2-dehydrogenase/D-chiro-inositol 3-dehydrogenase</fullName>
        <ecNumber evidence="4">1.1.1.18</ecNumber>
    </submittedName>
</protein>
<dbReference type="EC" id="1.1.1.18" evidence="4"/>
<dbReference type="EMBL" id="VSSQ01000193">
    <property type="protein sequence ID" value="MPL84715.1"/>
    <property type="molecule type" value="Genomic_DNA"/>
</dbReference>
<dbReference type="SUPFAM" id="SSF51735">
    <property type="entry name" value="NAD(P)-binding Rossmann-fold domains"/>
    <property type="match status" value="1"/>
</dbReference>
<evidence type="ECO:0000259" key="2">
    <source>
        <dbReference type="Pfam" id="PF01408"/>
    </source>
</evidence>
<comment type="caution">
    <text evidence="4">The sequence shown here is derived from an EMBL/GenBank/DDBJ whole genome shotgun (WGS) entry which is preliminary data.</text>
</comment>
<accession>A0A644V140</accession>
<dbReference type="PANTHER" id="PTHR43818:SF11">
    <property type="entry name" value="BCDNA.GH03377"/>
    <property type="match status" value="1"/>
</dbReference>
<dbReference type="InterPro" id="IPR050463">
    <property type="entry name" value="Gfo/Idh/MocA_oxidrdct_glycsds"/>
</dbReference>
<dbReference type="SUPFAM" id="SSF55347">
    <property type="entry name" value="Glyceraldehyde-3-phosphate dehydrogenase-like, C-terminal domain"/>
    <property type="match status" value="1"/>
</dbReference>
<feature type="domain" description="GFO/IDH/MocA-like oxidoreductase" evidence="3">
    <location>
        <begin position="146"/>
        <end position="254"/>
    </location>
</feature>
<gene>
    <name evidence="4" type="primary">iolG_17</name>
    <name evidence="4" type="ORF">SDC9_30680</name>
</gene>
<dbReference type="Pfam" id="PF22725">
    <property type="entry name" value="GFO_IDH_MocA_C3"/>
    <property type="match status" value="1"/>
</dbReference>
<dbReference type="Pfam" id="PF01408">
    <property type="entry name" value="GFO_IDH_MocA"/>
    <property type="match status" value="1"/>
</dbReference>
<dbReference type="Gene3D" id="3.30.360.10">
    <property type="entry name" value="Dihydrodipicolinate Reductase, domain 2"/>
    <property type="match status" value="1"/>
</dbReference>
<evidence type="ECO:0000259" key="3">
    <source>
        <dbReference type="Pfam" id="PF22725"/>
    </source>
</evidence>
<dbReference type="Gene3D" id="3.40.50.720">
    <property type="entry name" value="NAD(P)-binding Rossmann-like Domain"/>
    <property type="match status" value="1"/>
</dbReference>
<dbReference type="GO" id="GO:0050112">
    <property type="term" value="F:inositol 2-dehydrogenase (NAD+) activity"/>
    <property type="evidence" value="ECO:0007669"/>
    <property type="project" value="UniProtKB-EC"/>
</dbReference>
<feature type="domain" description="Gfo/Idh/MocA-like oxidoreductase N-terminal" evidence="2">
    <location>
        <begin position="23"/>
        <end position="132"/>
    </location>
</feature>
<evidence type="ECO:0000256" key="1">
    <source>
        <dbReference type="ARBA" id="ARBA00023002"/>
    </source>
</evidence>
<dbReference type="GO" id="GO:0000166">
    <property type="term" value="F:nucleotide binding"/>
    <property type="evidence" value="ECO:0007669"/>
    <property type="project" value="InterPro"/>
</dbReference>
<dbReference type="InterPro" id="IPR055170">
    <property type="entry name" value="GFO_IDH_MocA-like_dom"/>
</dbReference>
<proteinExistence type="predicted"/>
<dbReference type="InterPro" id="IPR036291">
    <property type="entry name" value="NAD(P)-bd_dom_sf"/>
</dbReference>
<organism evidence="4">
    <name type="scientific">bioreactor metagenome</name>
    <dbReference type="NCBI Taxonomy" id="1076179"/>
    <lineage>
        <taxon>unclassified sequences</taxon>
        <taxon>metagenomes</taxon>
        <taxon>ecological metagenomes</taxon>
    </lineage>
</organism>
<reference evidence="4" key="1">
    <citation type="submission" date="2019-08" db="EMBL/GenBank/DDBJ databases">
        <authorList>
            <person name="Kucharzyk K."/>
            <person name="Murdoch R.W."/>
            <person name="Higgins S."/>
            <person name="Loffler F."/>
        </authorList>
    </citation>
    <scope>NUCLEOTIDE SEQUENCE</scope>
</reference>